<evidence type="ECO:0000313" key="1">
    <source>
        <dbReference type="EMBL" id="MBB3771672.1"/>
    </source>
</evidence>
<evidence type="ECO:0008006" key="3">
    <source>
        <dbReference type="Google" id="ProtNLM"/>
    </source>
</evidence>
<gene>
    <name evidence="1" type="ORF">FHS55_002281</name>
</gene>
<sequence length="221" mass="24566">MTKIAIMQPYFLPYAGYFRLLNGVDCFVVLDTVQYSNRGWINRNQLISVDGAVRWINAPFSQPSRGTPISEVQLLPDAEVVMQERMRRFSACTHPTPELHSLVEAMALPQLSAVDYLVGLLDISAKILKLNTPVIRASSLDIDPTLRASQRILGICKHLNAEIYINAPGGAELYDWEEFSRHGIDLRILPAYAGSNLSVLQCIYDIGGARTRAEIDCNMGA</sequence>
<evidence type="ECO:0000313" key="2">
    <source>
        <dbReference type="Proteomes" id="UP000533469"/>
    </source>
</evidence>
<dbReference type="EMBL" id="JACICD010000004">
    <property type="protein sequence ID" value="MBB3771672.1"/>
    <property type="molecule type" value="Genomic_DNA"/>
</dbReference>
<dbReference type="AlphaFoldDB" id="A0A839ZAC9"/>
<dbReference type="Proteomes" id="UP000533469">
    <property type="component" value="Unassembled WGS sequence"/>
</dbReference>
<reference evidence="1 2" key="1">
    <citation type="submission" date="2020-08" db="EMBL/GenBank/DDBJ databases">
        <title>Genomic Encyclopedia of Type Strains, Phase IV (KMG-IV): sequencing the most valuable type-strain genomes for metagenomic binning, comparative biology and taxonomic classification.</title>
        <authorList>
            <person name="Goeker M."/>
        </authorList>
    </citation>
    <scope>NUCLEOTIDE SEQUENCE [LARGE SCALE GENOMIC DNA]</scope>
    <source>
        <strain evidence="1 2">DSM 5895</strain>
    </source>
</reference>
<comment type="caution">
    <text evidence="1">The sequence shown here is derived from an EMBL/GenBank/DDBJ whole genome shotgun (WGS) entry which is preliminary data.</text>
</comment>
<organism evidence="1 2">
    <name type="scientific">Ancylobacter tetraedralis</name>
    <dbReference type="NCBI Taxonomy" id="217068"/>
    <lineage>
        <taxon>Bacteria</taxon>
        <taxon>Pseudomonadati</taxon>
        <taxon>Pseudomonadota</taxon>
        <taxon>Alphaproteobacteria</taxon>
        <taxon>Hyphomicrobiales</taxon>
        <taxon>Xanthobacteraceae</taxon>
        <taxon>Ancylobacter</taxon>
    </lineage>
</organism>
<dbReference type="Pfam" id="PF08889">
    <property type="entry name" value="WbqC"/>
    <property type="match status" value="1"/>
</dbReference>
<name>A0A839ZAC9_9HYPH</name>
<protein>
    <recommendedName>
        <fullName evidence="3">WbqC-like protein</fullName>
    </recommendedName>
</protein>
<dbReference type="InterPro" id="IPR014985">
    <property type="entry name" value="WbqC"/>
</dbReference>
<dbReference type="RefSeq" id="WP_183189863.1">
    <property type="nucleotide sequence ID" value="NZ_JACICD010000004.1"/>
</dbReference>
<keyword evidence="2" id="KW-1185">Reference proteome</keyword>
<accession>A0A839ZAC9</accession>
<proteinExistence type="predicted"/>